<feature type="transmembrane region" description="Helical" evidence="6">
    <location>
        <begin position="431"/>
        <end position="452"/>
    </location>
</feature>
<feature type="transmembrane region" description="Helical" evidence="6">
    <location>
        <begin position="403"/>
        <end position="425"/>
    </location>
</feature>
<keyword evidence="9" id="KW-1185">Reference proteome</keyword>
<dbReference type="Proteomes" id="UP000598775">
    <property type="component" value="Unassembled WGS sequence"/>
</dbReference>
<evidence type="ECO:0000313" key="8">
    <source>
        <dbReference type="EMBL" id="GGF30471.1"/>
    </source>
</evidence>
<accession>A0A917B9D3</accession>
<feature type="transmembrane region" description="Helical" evidence="6">
    <location>
        <begin position="190"/>
        <end position="208"/>
    </location>
</feature>
<dbReference type="PANTHER" id="PTHR48022:SF2">
    <property type="entry name" value="PLASTIDIC GLUCOSE TRANSPORTER 4"/>
    <property type="match status" value="1"/>
</dbReference>
<evidence type="ECO:0000259" key="7">
    <source>
        <dbReference type="PROSITE" id="PS50850"/>
    </source>
</evidence>
<dbReference type="InterPro" id="IPR050360">
    <property type="entry name" value="MFS_Sugar_Transporters"/>
</dbReference>
<dbReference type="GO" id="GO:0005886">
    <property type="term" value="C:plasma membrane"/>
    <property type="evidence" value="ECO:0007669"/>
    <property type="project" value="UniProtKB-SubCell"/>
</dbReference>
<dbReference type="GO" id="GO:0005351">
    <property type="term" value="F:carbohydrate:proton symporter activity"/>
    <property type="evidence" value="ECO:0007669"/>
    <property type="project" value="TreeGrafter"/>
</dbReference>
<evidence type="ECO:0000256" key="5">
    <source>
        <dbReference type="ARBA" id="ARBA00023136"/>
    </source>
</evidence>
<feature type="transmembrane region" description="Helical" evidence="6">
    <location>
        <begin position="372"/>
        <end position="391"/>
    </location>
</feature>
<name>A0A917B9D3_9MICO</name>
<dbReference type="SUPFAM" id="SSF103473">
    <property type="entry name" value="MFS general substrate transporter"/>
    <property type="match status" value="1"/>
</dbReference>
<feature type="transmembrane region" description="Helical" evidence="6">
    <location>
        <begin position="72"/>
        <end position="93"/>
    </location>
</feature>
<dbReference type="PROSITE" id="PS00217">
    <property type="entry name" value="SUGAR_TRANSPORT_2"/>
    <property type="match status" value="2"/>
</dbReference>
<keyword evidence="3 6" id="KW-0812">Transmembrane</keyword>
<evidence type="ECO:0000256" key="2">
    <source>
        <dbReference type="ARBA" id="ARBA00010992"/>
    </source>
</evidence>
<feature type="transmembrane region" description="Helical" evidence="6">
    <location>
        <begin position="314"/>
        <end position="336"/>
    </location>
</feature>
<evidence type="ECO:0000256" key="3">
    <source>
        <dbReference type="ARBA" id="ARBA00022692"/>
    </source>
</evidence>
<evidence type="ECO:0000256" key="1">
    <source>
        <dbReference type="ARBA" id="ARBA00004651"/>
    </source>
</evidence>
<dbReference type="CDD" id="cd17316">
    <property type="entry name" value="MFS_SV2_like"/>
    <property type="match status" value="1"/>
</dbReference>
<dbReference type="PANTHER" id="PTHR48022">
    <property type="entry name" value="PLASTIDIC GLUCOSE TRANSPORTER 4"/>
    <property type="match status" value="1"/>
</dbReference>
<comment type="caution">
    <text evidence="8">The sequence shown here is derived from an EMBL/GenBank/DDBJ whole genome shotgun (WGS) entry which is preliminary data.</text>
</comment>
<feature type="transmembrane region" description="Helical" evidence="6">
    <location>
        <begin position="30"/>
        <end position="52"/>
    </location>
</feature>
<keyword evidence="5 6" id="KW-0472">Membrane</keyword>
<dbReference type="EMBL" id="BMGP01000004">
    <property type="protein sequence ID" value="GGF30471.1"/>
    <property type="molecule type" value="Genomic_DNA"/>
</dbReference>
<feature type="transmembrane region" description="Helical" evidence="6">
    <location>
        <begin position="129"/>
        <end position="148"/>
    </location>
</feature>
<dbReference type="AlphaFoldDB" id="A0A917B9D3"/>
<dbReference type="InterPro" id="IPR005828">
    <property type="entry name" value="MFS_sugar_transport-like"/>
</dbReference>
<organism evidence="8 9">
    <name type="scientific">Subtercola lobariae</name>
    <dbReference type="NCBI Taxonomy" id="1588641"/>
    <lineage>
        <taxon>Bacteria</taxon>
        <taxon>Bacillati</taxon>
        <taxon>Actinomycetota</taxon>
        <taxon>Actinomycetes</taxon>
        <taxon>Micrococcales</taxon>
        <taxon>Microbacteriaceae</taxon>
        <taxon>Subtercola</taxon>
    </lineage>
</organism>
<proteinExistence type="inferred from homology"/>
<evidence type="ECO:0000256" key="6">
    <source>
        <dbReference type="SAM" id="Phobius"/>
    </source>
</evidence>
<feature type="domain" description="Major facilitator superfamily (MFS) profile" evidence="7">
    <location>
        <begin position="36"/>
        <end position="456"/>
    </location>
</feature>
<dbReference type="Gene3D" id="1.20.1250.20">
    <property type="entry name" value="MFS general substrate transporter like domains"/>
    <property type="match status" value="1"/>
</dbReference>
<dbReference type="PROSITE" id="PS50850">
    <property type="entry name" value="MFS"/>
    <property type="match status" value="1"/>
</dbReference>
<comment type="subcellular location">
    <subcellularLocation>
        <location evidence="1">Cell membrane</location>
        <topology evidence="1">Multi-pass membrane protein</topology>
    </subcellularLocation>
</comment>
<evidence type="ECO:0000313" key="9">
    <source>
        <dbReference type="Proteomes" id="UP000598775"/>
    </source>
</evidence>
<feature type="transmembrane region" description="Helical" evidence="6">
    <location>
        <begin position="105"/>
        <end position="123"/>
    </location>
</feature>
<dbReference type="InterPro" id="IPR020846">
    <property type="entry name" value="MFS_dom"/>
</dbReference>
<reference evidence="8 9" key="1">
    <citation type="journal article" date="2014" name="Int. J. Syst. Evol. Microbiol.">
        <title>Complete genome sequence of Corynebacterium casei LMG S-19264T (=DSM 44701T), isolated from a smear-ripened cheese.</title>
        <authorList>
            <consortium name="US DOE Joint Genome Institute (JGI-PGF)"/>
            <person name="Walter F."/>
            <person name="Albersmeier A."/>
            <person name="Kalinowski J."/>
            <person name="Ruckert C."/>
        </authorList>
    </citation>
    <scope>NUCLEOTIDE SEQUENCE [LARGE SCALE GENOMIC DNA]</scope>
    <source>
        <strain evidence="8 9">CGMCC 1.12976</strain>
    </source>
</reference>
<dbReference type="RefSeq" id="WP_188678681.1">
    <property type="nucleotide sequence ID" value="NZ_BMGP01000004.1"/>
</dbReference>
<sequence length="465" mass="48573">MTLDNTEVAIDSEQLGTQTIEGAIDAMPRLGISIGAIGALFVTFFLGTYESAVLALALPSVSQGLNVAQTDLALAVSLNLLGGAIGAYVIGYFADRFGRQMGLRLMFLLFGVGSLATALAWNVESLTVFRVLSGLGMGAVLPLLAGYLGEMAPKARRGRAIAGMGLVGTLLVAIASFASIPLLAASPAGAWRILLGLGAVSLVLLPLINRRDITESPRWLGEHGKLDDAGRIVRRMEARARGEVTPSSIRFIETPKTLGLEIQKPLKALLTTKLMRNRLIMIVVVLFLFFAGFTAMNTYTPLFLEGAGMSSDQALLITALTKSAVVVSSVVIIFLIERIERRTLIICSILLVVLSVALMICGLGIAAATVGAFLLGFATGAMSAPLFTYIAEIFATNVRGTAASIADGIGALGGATAPLVILPLLVTVSSLAAGVVVIVIMLVACVVLFLGVRTNGRSLEDISAE</sequence>
<dbReference type="InterPro" id="IPR005829">
    <property type="entry name" value="Sugar_transporter_CS"/>
</dbReference>
<feature type="transmembrane region" description="Helical" evidence="6">
    <location>
        <begin position="279"/>
        <end position="302"/>
    </location>
</feature>
<gene>
    <name evidence="8" type="primary">ydjE</name>
    <name evidence="8" type="ORF">GCM10011399_24610</name>
</gene>
<comment type="similarity">
    <text evidence="2">Belongs to the major facilitator superfamily. Sugar transporter (TC 2.A.1.1) family.</text>
</comment>
<evidence type="ECO:0000256" key="4">
    <source>
        <dbReference type="ARBA" id="ARBA00022989"/>
    </source>
</evidence>
<dbReference type="Pfam" id="PF00083">
    <property type="entry name" value="Sugar_tr"/>
    <property type="match status" value="1"/>
</dbReference>
<protein>
    <submittedName>
        <fullName evidence="8">MFS transporter</fullName>
    </submittedName>
</protein>
<dbReference type="InterPro" id="IPR036259">
    <property type="entry name" value="MFS_trans_sf"/>
</dbReference>
<feature type="transmembrane region" description="Helical" evidence="6">
    <location>
        <begin position="343"/>
        <end position="366"/>
    </location>
</feature>
<keyword evidence="4 6" id="KW-1133">Transmembrane helix</keyword>
<feature type="transmembrane region" description="Helical" evidence="6">
    <location>
        <begin position="160"/>
        <end position="184"/>
    </location>
</feature>